<dbReference type="EMBL" id="JAHQIW010007483">
    <property type="protein sequence ID" value="KAJ1374742.1"/>
    <property type="molecule type" value="Genomic_DNA"/>
</dbReference>
<protein>
    <submittedName>
        <fullName evidence="1">Uncharacterized protein</fullName>
    </submittedName>
</protein>
<gene>
    <name evidence="1" type="ORF">KIN20_037502</name>
</gene>
<keyword evidence="2" id="KW-1185">Reference proteome</keyword>
<evidence type="ECO:0000313" key="1">
    <source>
        <dbReference type="EMBL" id="KAJ1374742.1"/>
    </source>
</evidence>
<dbReference type="AlphaFoldDB" id="A0AAD5REK3"/>
<proteinExistence type="predicted"/>
<sequence>MSVVLYTSPVSLHGYASIAESTSCALTHNGVDQTDRSLLNGYLESNGDVLLREKGLKIIAYSQRYTPFEWLEKTIAVVY</sequence>
<organism evidence="1 2">
    <name type="scientific">Parelaphostrongylus tenuis</name>
    <name type="common">Meningeal worm</name>
    <dbReference type="NCBI Taxonomy" id="148309"/>
    <lineage>
        <taxon>Eukaryota</taxon>
        <taxon>Metazoa</taxon>
        <taxon>Ecdysozoa</taxon>
        <taxon>Nematoda</taxon>
        <taxon>Chromadorea</taxon>
        <taxon>Rhabditida</taxon>
        <taxon>Rhabditina</taxon>
        <taxon>Rhabditomorpha</taxon>
        <taxon>Strongyloidea</taxon>
        <taxon>Metastrongylidae</taxon>
        <taxon>Parelaphostrongylus</taxon>
    </lineage>
</organism>
<name>A0AAD5REK3_PARTN</name>
<evidence type="ECO:0000313" key="2">
    <source>
        <dbReference type="Proteomes" id="UP001196413"/>
    </source>
</evidence>
<accession>A0AAD5REK3</accession>
<reference evidence="1" key="1">
    <citation type="submission" date="2021-06" db="EMBL/GenBank/DDBJ databases">
        <title>Parelaphostrongylus tenuis whole genome reference sequence.</title>
        <authorList>
            <person name="Garwood T.J."/>
            <person name="Larsen P.A."/>
            <person name="Fountain-Jones N.M."/>
            <person name="Garbe J.R."/>
            <person name="Macchietto M.G."/>
            <person name="Kania S.A."/>
            <person name="Gerhold R.W."/>
            <person name="Richards J.E."/>
            <person name="Wolf T.M."/>
        </authorList>
    </citation>
    <scope>NUCLEOTIDE SEQUENCE</scope>
    <source>
        <strain evidence="1">MNPRO001-30</strain>
        <tissue evidence="1">Meninges</tissue>
    </source>
</reference>
<comment type="caution">
    <text evidence="1">The sequence shown here is derived from an EMBL/GenBank/DDBJ whole genome shotgun (WGS) entry which is preliminary data.</text>
</comment>
<dbReference type="Proteomes" id="UP001196413">
    <property type="component" value="Unassembled WGS sequence"/>
</dbReference>